<dbReference type="AlphaFoldDB" id="A0A1G2LFD6"/>
<accession>A0A1G2LFD6</accession>
<sequence>MAKLSQEETQEIQRLRSLFPHEIEARIRRSEDGGFVAETLTFPGVITEADTFSELIEMINDAVMSYFEVPREYAPFVANYIPPLEVAQAFGVFPIFEEEKRLKMQLATPA</sequence>
<evidence type="ECO:0000313" key="1">
    <source>
        <dbReference type="EMBL" id="OHA09519.1"/>
    </source>
</evidence>
<proteinExistence type="predicted"/>
<organism evidence="1 2">
    <name type="scientific">Candidatus Sungbacteria bacterium RIFCSPLOWO2_01_FULL_59_16</name>
    <dbReference type="NCBI Taxonomy" id="1802280"/>
    <lineage>
        <taxon>Bacteria</taxon>
        <taxon>Candidatus Sungiibacteriota</taxon>
    </lineage>
</organism>
<dbReference type="EMBL" id="MHQS01000001">
    <property type="protein sequence ID" value="OHA09519.1"/>
    <property type="molecule type" value="Genomic_DNA"/>
</dbReference>
<dbReference type="Proteomes" id="UP000176705">
    <property type="component" value="Unassembled WGS sequence"/>
</dbReference>
<comment type="caution">
    <text evidence="1">The sequence shown here is derived from an EMBL/GenBank/DDBJ whole genome shotgun (WGS) entry which is preliminary data.</text>
</comment>
<evidence type="ECO:0008006" key="3">
    <source>
        <dbReference type="Google" id="ProtNLM"/>
    </source>
</evidence>
<dbReference type="InterPro" id="IPR035069">
    <property type="entry name" value="TTHA1013/TTHA0281-like"/>
</dbReference>
<name>A0A1G2LFD6_9BACT</name>
<reference evidence="1 2" key="1">
    <citation type="journal article" date="2016" name="Nat. Commun.">
        <title>Thousands of microbial genomes shed light on interconnected biogeochemical processes in an aquifer system.</title>
        <authorList>
            <person name="Anantharaman K."/>
            <person name="Brown C.T."/>
            <person name="Hug L.A."/>
            <person name="Sharon I."/>
            <person name="Castelle C.J."/>
            <person name="Probst A.J."/>
            <person name="Thomas B.C."/>
            <person name="Singh A."/>
            <person name="Wilkins M.J."/>
            <person name="Karaoz U."/>
            <person name="Brodie E.L."/>
            <person name="Williams K.H."/>
            <person name="Hubbard S.S."/>
            <person name="Banfield J.F."/>
        </authorList>
    </citation>
    <scope>NUCLEOTIDE SEQUENCE [LARGE SCALE GENOMIC DNA]</scope>
</reference>
<gene>
    <name evidence="1" type="ORF">A3B37_00845</name>
</gene>
<dbReference type="SUPFAM" id="SSF143100">
    <property type="entry name" value="TTHA1013/TTHA0281-like"/>
    <property type="match status" value="1"/>
</dbReference>
<dbReference type="Gene3D" id="3.30.160.250">
    <property type="match status" value="1"/>
</dbReference>
<evidence type="ECO:0000313" key="2">
    <source>
        <dbReference type="Proteomes" id="UP000176705"/>
    </source>
</evidence>
<dbReference type="STRING" id="1802280.A3B37_00845"/>
<protein>
    <recommendedName>
        <fullName evidence="3">DUF1902 domain-containing protein</fullName>
    </recommendedName>
</protein>